<evidence type="ECO:0000256" key="1">
    <source>
        <dbReference type="ARBA" id="ARBA00008842"/>
    </source>
</evidence>
<evidence type="ECO:0000256" key="3">
    <source>
        <dbReference type="SAM" id="MobiDB-lite"/>
    </source>
</evidence>
<dbReference type="PANTHER" id="PTHR10972">
    <property type="entry name" value="OXYSTEROL-BINDING PROTEIN-RELATED"/>
    <property type="match status" value="1"/>
</dbReference>
<dbReference type="GO" id="GO:0032934">
    <property type="term" value="F:sterol binding"/>
    <property type="evidence" value="ECO:0007669"/>
    <property type="project" value="TreeGrafter"/>
</dbReference>
<dbReference type="AlphaFoldDB" id="A0A8J6E4R7"/>
<evidence type="ECO:0000256" key="2">
    <source>
        <dbReference type="RuleBase" id="RU003844"/>
    </source>
</evidence>
<dbReference type="PROSITE" id="PS01013">
    <property type="entry name" value="OSBP"/>
    <property type="match status" value="1"/>
</dbReference>
<dbReference type="Gene3D" id="1.10.287.2720">
    <property type="match status" value="1"/>
</dbReference>
<evidence type="ECO:0000313" key="5">
    <source>
        <dbReference type="Proteomes" id="UP000717585"/>
    </source>
</evidence>
<dbReference type="GO" id="GO:0016020">
    <property type="term" value="C:membrane"/>
    <property type="evidence" value="ECO:0007669"/>
    <property type="project" value="TreeGrafter"/>
</dbReference>
<dbReference type="SUPFAM" id="SSF144000">
    <property type="entry name" value="Oxysterol-binding protein-like"/>
    <property type="match status" value="1"/>
</dbReference>
<organism evidence="4 5">
    <name type="scientific">Carpediemonas membranifera</name>
    <dbReference type="NCBI Taxonomy" id="201153"/>
    <lineage>
        <taxon>Eukaryota</taxon>
        <taxon>Metamonada</taxon>
        <taxon>Carpediemonas-like organisms</taxon>
        <taxon>Carpediemonas</taxon>
    </lineage>
</organism>
<reference evidence="4" key="1">
    <citation type="submission" date="2021-05" db="EMBL/GenBank/DDBJ databases">
        <title>A free-living protist that lacks canonical eukaryotic 1 DNA replication and segregation systems.</title>
        <authorList>
            <person name="Salas-Leiva D.E."/>
            <person name="Tromer E.C."/>
            <person name="Curtis B.A."/>
            <person name="Jerlstrom-Hultqvist J."/>
            <person name="Kolisko M."/>
            <person name="Yi Z."/>
            <person name="Salas-Leiva J.S."/>
            <person name="Gallot-Lavallee L."/>
            <person name="Kops G.J.P.L."/>
            <person name="Archibald J.M."/>
            <person name="Simpson A.G.B."/>
            <person name="Roger A.J."/>
        </authorList>
    </citation>
    <scope>NUCLEOTIDE SEQUENCE</scope>
    <source>
        <strain evidence="4">BICM</strain>
    </source>
</reference>
<keyword evidence="5" id="KW-1185">Reference proteome</keyword>
<accession>A0A8J6E4R7</accession>
<dbReference type="PANTHER" id="PTHR10972:SF102">
    <property type="entry name" value="OXYSTEROL-BINDING PROTEIN"/>
    <property type="match status" value="1"/>
</dbReference>
<dbReference type="Pfam" id="PF01237">
    <property type="entry name" value="Oxysterol_BP"/>
    <property type="match status" value="1"/>
</dbReference>
<comment type="caution">
    <text evidence="4">The sequence shown here is derived from an EMBL/GenBank/DDBJ whole genome shotgun (WGS) entry which is preliminary data.</text>
</comment>
<dbReference type="InterPro" id="IPR018494">
    <property type="entry name" value="Oxysterol-bd_CS"/>
</dbReference>
<dbReference type="OrthoDB" id="14833at2759"/>
<dbReference type="Gene3D" id="6.10.140.1150">
    <property type="match status" value="1"/>
</dbReference>
<proteinExistence type="inferred from homology"/>
<name>A0A8J6E4R7_9EUKA</name>
<dbReference type="InterPro" id="IPR037239">
    <property type="entry name" value="OSBP_sf"/>
</dbReference>
<dbReference type="Proteomes" id="UP000717585">
    <property type="component" value="Unassembled WGS sequence"/>
</dbReference>
<gene>
    <name evidence="4" type="ORF">J8273_0059</name>
</gene>
<feature type="region of interest" description="Disordered" evidence="3">
    <location>
        <begin position="1"/>
        <end position="50"/>
    </location>
</feature>
<dbReference type="Gene3D" id="2.40.160.120">
    <property type="match status" value="1"/>
</dbReference>
<dbReference type="EMBL" id="JAHDYR010000012">
    <property type="protein sequence ID" value="KAG9394852.1"/>
    <property type="molecule type" value="Genomic_DNA"/>
</dbReference>
<dbReference type="InterPro" id="IPR000648">
    <property type="entry name" value="Oxysterol-bd"/>
</dbReference>
<protein>
    <submittedName>
        <fullName evidence="4">Oxysterol-binding protein</fullName>
    </submittedName>
</protein>
<evidence type="ECO:0000313" key="4">
    <source>
        <dbReference type="EMBL" id="KAG9394852.1"/>
    </source>
</evidence>
<sequence>MPFSDGMEQPDALETRELQGTAGTLDQPRDCDDCDDCSSASDSEPESEKHAYELHSWNDKKVPSIVIALLKQLRPGVDLTHVTLPTFILEPRSLLEKWSDFICYPMDLFCAMAEDDTKRRTLHLLSWFCSGFSMLPPGVRKPYNPVLGETFRCYQNHNRNPFQATIHPRFGFDISGAVSGEHHPTVYIAEQVSHHPPISAFYFSNRKAGFASTGWIFTRSKFTGNSAGSIMEGRGRLYDLVRGQVWESTWPSAWGRGIFVGQYAMEMSGEASCCCPDLGLEAKIKFLKKPLFGGERGMIGGEVRVDGRPVYTISGNHITHSVVTDLEDGQQICVYDKELDQLIDKRVAPVAAQEPHESRAIWTHVTNALEMEPPDYEAAQEAKIAVEEEQRRIRKRAGTNVSTRYFTRDTWPDLGDRKSKVKPGHDWTYRWICTGPYEEGGEDPDRTMNVYREIREHVQ</sequence>
<dbReference type="GO" id="GO:0005829">
    <property type="term" value="C:cytosol"/>
    <property type="evidence" value="ECO:0007669"/>
    <property type="project" value="TreeGrafter"/>
</dbReference>
<comment type="similarity">
    <text evidence="1 2">Belongs to the OSBP family.</text>
</comment>